<protein>
    <recommendedName>
        <fullName evidence="2">DRBM domain-containing protein</fullName>
    </recommendedName>
</protein>
<keyword evidence="4" id="KW-1185">Reference proteome</keyword>
<accession>A0A812SAI0</accession>
<proteinExistence type="predicted"/>
<dbReference type="AlphaFoldDB" id="A0A812SAI0"/>
<evidence type="ECO:0000313" key="4">
    <source>
        <dbReference type="Proteomes" id="UP000604046"/>
    </source>
</evidence>
<organism evidence="3 4">
    <name type="scientific">Symbiodinium natans</name>
    <dbReference type="NCBI Taxonomy" id="878477"/>
    <lineage>
        <taxon>Eukaryota</taxon>
        <taxon>Sar</taxon>
        <taxon>Alveolata</taxon>
        <taxon>Dinophyceae</taxon>
        <taxon>Suessiales</taxon>
        <taxon>Symbiodiniaceae</taxon>
        <taxon>Symbiodinium</taxon>
    </lineage>
</organism>
<feature type="domain" description="DRBM" evidence="2">
    <location>
        <begin position="139"/>
        <end position="205"/>
    </location>
</feature>
<dbReference type="Gene3D" id="3.30.160.20">
    <property type="match status" value="1"/>
</dbReference>
<dbReference type="Pfam" id="PF00035">
    <property type="entry name" value="dsrm"/>
    <property type="match status" value="1"/>
</dbReference>
<sequence>MKRRRGDFVPPRQQVQDVPVWGDFEDLASDLHNSVLDLSYPMADLINVWSRILALRSHWIQLDAEGRVEWPSISPPTKGGKGVNGGRAWTQQSGLRRDAWSQPAQPAGAGPAWSEHGATDQFGGPQRGAEVQANPIDNWKGKLQQAYSKQLGAKAIQKDEISYTIERVGTRFQATVQAPGLSEPFTGDVCSSKKLAEHAAARAAICSDFPQFADAGVSAKPAEPQQNARMKLNEMLSLLLGRQSTKEDTHYEIVPERTGKGQTFVCNLRLVCYEEPMLFQAVGAPTKKLAEQEAAEANSVRLVTFTGAFGEVFVLVHVMVSCLGRPRKALMLKEPAT</sequence>
<gene>
    <name evidence="3" type="ORF">SNAT2548_LOCUS26616</name>
</gene>
<name>A0A812SAI0_9DINO</name>
<evidence type="ECO:0000256" key="1">
    <source>
        <dbReference type="SAM" id="MobiDB-lite"/>
    </source>
</evidence>
<dbReference type="Proteomes" id="UP000604046">
    <property type="component" value="Unassembled WGS sequence"/>
</dbReference>
<evidence type="ECO:0000313" key="3">
    <source>
        <dbReference type="EMBL" id="CAE7473672.1"/>
    </source>
</evidence>
<dbReference type="InterPro" id="IPR014720">
    <property type="entry name" value="dsRBD_dom"/>
</dbReference>
<feature type="compositionally biased region" description="Low complexity" evidence="1">
    <location>
        <begin position="100"/>
        <end position="114"/>
    </location>
</feature>
<feature type="region of interest" description="Disordered" evidence="1">
    <location>
        <begin position="94"/>
        <end position="132"/>
    </location>
</feature>
<evidence type="ECO:0000259" key="2">
    <source>
        <dbReference type="Pfam" id="PF00035"/>
    </source>
</evidence>
<comment type="caution">
    <text evidence="3">The sequence shown here is derived from an EMBL/GenBank/DDBJ whole genome shotgun (WGS) entry which is preliminary data.</text>
</comment>
<reference evidence="3" key="1">
    <citation type="submission" date="2021-02" db="EMBL/GenBank/DDBJ databases">
        <authorList>
            <person name="Dougan E. K."/>
            <person name="Rhodes N."/>
            <person name="Thang M."/>
            <person name="Chan C."/>
        </authorList>
    </citation>
    <scope>NUCLEOTIDE SEQUENCE</scope>
</reference>
<dbReference type="EMBL" id="CAJNDS010002435">
    <property type="protein sequence ID" value="CAE7473672.1"/>
    <property type="molecule type" value="Genomic_DNA"/>
</dbReference>
<dbReference type="OrthoDB" id="429923at2759"/>
<dbReference type="CDD" id="cd00048">
    <property type="entry name" value="DSRM_SF"/>
    <property type="match status" value="1"/>
</dbReference>
<dbReference type="SUPFAM" id="SSF54768">
    <property type="entry name" value="dsRNA-binding domain-like"/>
    <property type="match status" value="1"/>
</dbReference>